<dbReference type="RefSeq" id="WP_340288196.1">
    <property type="nucleotide sequence ID" value="NZ_JBBJUP010000006.1"/>
</dbReference>
<evidence type="ECO:0000313" key="2">
    <source>
        <dbReference type="Proteomes" id="UP001364211"/>
    </source>
</evidence>
<dbReference type="PROSITE" id="PS51257">
    <property type="entry name" value="PROKAR_LIPOPROTEIN"/>
    <property type="match status" value="1"/>
</dbReference>
<keyword evidence="2" id="KW-1185">Reference proteome</keyword>
<reference evidence="1 2" key="1">
    <citation type="submission" date="2024-03" db="EMBL/GenBank/DDBJ databases">
        <title>Draft genome sequence of Pseudonocardia sp. DW16-2.</title>
        <authorList>
            <person name="Duangmal K."/>
        </authorList>
    </citation>
    <scope>NUCLEOTIDE SEQUENCE [LARGE SCALE GENOMIC DNA]</scope>
    <source>
        <strain evidence="1 2">DW16-2</strain>
    </source>
</reference>
<dbReference type="Proteomes" id="UP001364211">
    <property type="component" value="Unassembled WGS sequence"/>
</dbReference>
<protein>
    <submittedName>
        <fullName evidence="1">DUF3558 family protein</fullName>
    </submittedName>
</protein>
<sequence length="181" mass="18853">MGARLLVVVVVLVLAGCSAGPVESAGPFPVRPQEIDVMRIDPCRTLTAEQLASRRLDEEDARASRPVVGGAVTADCGWADLQTADFGYGVQMIPQDAIEAVGSPKSTVGEIGGFGTVRITDRETTSPLCEVVVDATDGALMRIQVQAVGVDRNGASPSIERTCAEAERLAADAIATTRSLS</sequence>
<name>A0ABU8T5D1_9PSEU</name>
<evidence type="ECO:0000313" key="1">
    <source>
        <dbReference type="EMBL" id="MEJ8279148.1"/>
    </source>
</evidence>
<gene>
    <name evidence="1" type="ORF">WJX68_09425</name>
</gene>
<dbReference type="EMBL" id="JBBJUP010000006">
    <property type="protein sequence ID" value="MEJ8279148.1"/>
    <property type="molecule type" value="Genomic_DNA"/>
</dbReference>
<accession>A0ABU8T5D1</accession>
<dbReference type="Pfam" id="PF12079">
    <property type="entry name" value="DUF3558"/>
    <property type="match status" value="1"/>
</dbReference>
<dbReference type="InterPro" id="IPR024520">
    <property type="entry name" value="DUF3558"/>
</dbReference>
<comment type="caution">
    <text evidence="1">The sequence shown here is derived from an EMBL/GenBank/DDBJ whole genome shotgun (WGS) entry which is preliminary data.</text>
</comment>
<proteinExistence type="predicted"/>
<organism evidence="1 2">
    <name type="scientific">Pseudonocardia spirodelae</name>
    <dbReference type="NCBI Taxonomy" id="3133431"/>
    <lineage>
        <taxon>Bacteria</taxon>
        <taxon>Bacillati</taxon>
        <taxon>Actinomycetota</taxon>
        <taxon>Actinomycetes</taxon>
        <taxon>Pseudonocardiales</taxon>
        <taxon>Pseudonocardiaceae</taxon>
        <taxon>Pseudonocardia</taxon>
    </lineage>
</organism>